<dbReference type="Gene3D" id="3.30.1460.50">
    <property type="match status" value="1"/>
</dbReference>
<sequence>MDIKDFPFLSTGEFSDACHKLEASYGLAELGPRRNSWKLRLRTALGTIFYVSGTDTTYIQITCHLKPAIDSNDALSLDLANLQMSDPVEADDIMVELEQLDTAALKALVPHQDPELVVYEIHLHPTYRVPCLWFSLHNLASGEPSFDIDTIFRRLVPDEYKSGLRQVGGIGSISADHHPITGVPCFFLHPCMVGDALSKFDCSTQNYLMIWLGLVGGCVGLWVPKEMAVQ</sequence>
<keyword evidence="3" id="KW-0808">Transferase</keyword>
<dbReference type="GO" id="GO:0032446">
    <property type="term" value="P:protein modification by small protein conjugation"/>
    <property type="evidence" value="ECO:0007669"/>
    <property type="project" value="TreeGrafter"/>
</dbReference>
<evidence type="ECO:0000256" key="5">
    <source>
        <dbReference type="ARBA" id="ARBA00022927"/>
    </source>
</evidence>
<keyword evidence="4" id="KW-0833">Ubl conjugation pathway</keyword>
<dbReference type="GO" id="GO:0015031">
    <property type="term" value="P:protein transport"/>
    <property type="evidence" value="ECO:0007669"/>
    <property type="project" value="UniProtKB-KW"/>
</dbReference>
<evidence type="ECO:0000256" key="4">
    <source>
        <dbReference type="ARBA" id="ARBA00022786"/>
    </source>
</evidence>
<protein>
    <recommendedName>
        <fullName evidence="2">Ubiquitin-like-conjugating enzyme ATG10</fullName>
    </recommendedName>
    <alternativeName>
        <fullName evidence="7">Autophagy-related protein 10</fullName>
    </alternativeName>
</protein>
<comment type="similarity">
    <text evidence="1">Belongs to the ATG10 family.</text>
</comment>
<dbReference type="Proteomes" id="UP000224854">
    <property type="component" value="Unassembled WGS sequence"/>
</dbReference>
<evidence type="ECO:0000313" key="9">
    <source>
        <dbReference type="Proteomes" id="UP000224854"/>
    </source>
</evidence>
<dbReference type="OrthoDB" id="4089664at2759"/>
<evidence type="ECO:0000256" key="7">
    <source>
        <dbReference type="ARBA" id="ARBA00029833"/>
    </source>
</evidence>
<evidence type="ECO:0000256" key="1">
    <source>
        <dbReference type="ARBA" id="ARBA00005696"/>
    </source>
</evidence>
<dbReference type="Pfam" id="PF03987">
    <property type="entry name" value="Autophagy_act_C"/>
    <property type="match status" value="1"/>
</dbReference>
<dbReference type="GO" id="GO:0000045">
    <property type="term" value="P:autophagosome assembly"/>
    <property type="evidence" value="ECO:0007669"/>
    <property type="project" value="TreeGrafter"/>
</dbReference>
<gene>
    <name evidence="8" type="ORF">CDD82_1686</name>
</gene>
<dbReference type="InterPro" id="IPR007135">
    <property type="entry name" value="Atg3/Atg10"/>
</dbReference>
<keyword evidence="9" id="KW-1185">Reference proteome</keyword>
<dbReference type="PANTHER" id="PTHR14957:SF1">
    <property type="entry name" value="UBIQUITIN-LIKE-CONJUGATING ENZYME ATG10"/>
    <property type="match status" value="1"/>
</dbReference>
<keyword evidence="5" id="KW-0813">Transport</keyword>
<dbReference type="GO" id="GO:0061651">
    <property type="term" value="F:Atg12 conjugating enzyme activity"/>
    <property type="evidence" value="ECO:0007669"/>
    <property type="project" value="TreeGrafter"/>
</dbReference>
<reference evidence="8 9" key="1">
    <citation type="submission" date="2017-06" db="EMBL/GenBank/DDBJ databases">
        <title>Ant-infecting Ophiocordyceps genomes reveal a high diversity of potential behavioral manipulation genes and a possible major role for enterotoxins.</title>
        <authorList>
            <person name="De Bekker C."/>
            <person name="Evans H.C."/>
            <person name="Brachmann A."/>
            <person name="Hughes D.P."/>
        </authorList>
    </citation>
    <scope>NUCLEOTIDE SEQUENCE [LARGE SCALE GENOMIC DNA]</scope>
    <source>
        <strain evidence="8 9">1348a</strain>
    </source>
</reference>
<comment type="caution">
    <text evidence="8">The sequence shown here is derived from an EMBL/GenBank/DDBJ whole genome shotgun (WGS) entry which is preliminary data.</text>
</comment>
<evidence type="ECO:0000256" key="3">
    <source>
        <dbReference type="ARBA" id="ARBA00022679"/>
    </source>
</evidence>
<evidence type="ECO:0000256" key="6">
    <source>
        <dbReference type="ARBA" id="ARBA00023006"/>
    </source>
</evidence>
<name>A0A2C5YQY4_9HYPO</name>
<dbReference type="EMBL" id="NJEU01000153">
    <property type="protein sequence ID" value="PHH80518.1"/>
    <property type="molecule type" value="Genomic_DNA"/>
</dbReference>
<proteinExistence type="inferred from homology"/>
<keyword evidence="6" id="KW-0072">Autophagy</keyword>
<dbReference type="GO" id="GO:0000422">
    <property type="term" value="P:autophagy of mitochondrion"/>
    <property type="evidence" value="ECO:0007669"/>
    <property type="project" value="TreeGrafter"/>
</dbReference>
<accession>A0A2C5YQY4</accession>
<evidence type="ECO:0000313" key="8">
    <source>
        <dbReference type="EMBL" id="PHH80518.1"/>
    </source>
</evidence>
<keyword evidence="5" id="KW-0653">Protein transport</keyword>
<dbReference type="PANTHER" id="PTHR14957">
    <property type="entry name" value="UBIQUITIN-LIKE-CONJUGATING ENZYME ATG10"/>
    <property type="match status" value="1"/>
</dbReference>
<dbReference type="AlphaFoldDB" id="A0A2C5YQY4"/>
<organism evidence="8 9">
    <name type="scientific">Ophiocordyceps australis</name>
    <dbReference type="NCBI Taxonomy" id="1399860"/>
    <lineage>
        <taxon>Eukaryota</taxon>
        <taxon>Fungi</taxon>
        <taxon>Dikarya</taxon>
        <taxon>Ascomycota</taxon>
        <taxon>Pezizomycotina</taxon>
        <taxon>Sordariomycetes</taxon>
        <taxon>Hypocreomycetidae</taxon>
        <taxon>Hypocreales</taxon>
        <taxon>Ophiocordycipitaceae</taxon>
        <taxon>Ophiocordyceps</taxon>
    </lineage>
</organism>
<dbReference type="GO" id="GO:0005829">
    <property type="term" value="C:cytosol"/>
    <property type="evidence" value="ECO:0007669"/>
    <property type="project" value="TreeGrafter"/>
</dbReference>
<evidence type="ECO:0000256" key="2">
    <source>
        <dbReference type="ARBA" id="ARBA00021099"/>
    </source>
</evidence>